<proteinExistence type="predicted"/>
<keyword evidence="3" id="KW-1185">Reference proteome</keyword>
<dbReference type="EMBL" id="JAWQEG010001429">
    <property type="protein sequence ID" value="KAK3879586.1"/>
    <property type="molecule type" value="Genomic_DNA"/>
</dbReference>
<organism evidence="2 3">
    <name type="scientific">Petrolisthes cinctipes</name>
    <name type="common">Flat porcelain crab</name>
    <dbReference type="NCBI Taxonomy" id="88211"/>
    <lineage>
        <taxon>Eukaryota</taxon>
        <taxon>Metazoa</taxon>
        <taxon>Ecdysozoa</taxon>
        <taxon>Arthropoda</taxon>
        <taxon>Crustacea</taxon>
        <taxon>Multicrustacea</taxon>
        <taxon>Malacostraca</taxon>
        <taxon>Eumalacostraca</taxon>
        <taxon>Eucarida</taxon>
        <taxon>Decapoda</taxon>
        <taxon>Pleocyemata</taxon>
        <taxon>Anomura</taxon>
        <taxon>Galatheoidea</taxon>
        <taxon>Porcellanidae</taxon>
        <taxon>Petrolisthes</taxon>
    </lineage>
</organism>
<sequence>MLCCTTHDNNATFSAPRRNAPHHSAPLPASLRHSHAPSDPKHRPTHHPGQSHYATLMPLATVPATRYATPMPLAAPHIILRPCPSRNTTPTPLATAHTTLPLYPLRNTTPTPLATWHIVLHPCLPCNATLTPPLLPCPRNRRTITHHDGTQPTCTPTGPQPLSQTLEDLESEDTFLLDTGSEEPQFPPKTAATPHLQ</sequence>
<gene>
    <name evidence="2" type="ORF">Pcinc_015873</name>
</gene>
<accession>A0AAE1FU15</accession>
<name>A0AAE1FU15_PETCI</name>
<feature type="compositionally biased region" description="Low complexity" evidence="1">
    <location>
        <begin position="150"/>
        <end position="161"/>
    </location>
</feature>
<reference evidence="2" key="1">
    <citation type="submission" date="2023-10" db="EMBL/GenBank/DDBJ databases">
        <title>Genome assemblies of two species of porcelain crab, Petrolisthes cinctipes and Petrolisthes manimaculis (Anomura: Porcellanidae).</title>
        <authorList>
            <person name="Angst P."/>
        </authorList>
    </citation>
    <scope>NUCLEOTIDE SEQUENCE</scope>
    <source>
        <strain evidence="2">PB745_01</strain>
        <tissue evidence="2">Gill</tissue>
    </source>
</reference>
<protein>
    <submittedName>
        <fullName evidence="2">Uncharacterized protein</fullName>
    </submittedName>
</protein>
<feature type="region of interest" description="Disordered" evidence="1">
    <location>
        <begin position="141"/>
        <end position="197"/>
    </location>
</feature>
<comment type="caution">
    <text evidence="2">The sequence shown here is derived from an EMBL/GenBank/DDBJ whole genome shotgun (WGS) entry which is preliminary data.</text>
</comment>
<evidence type="ECO:0000313" key="2">
    <source>
        <dbReference type="EMBL" id="KAK3879586.1"/>
    </source>
</evidence>
<evidence type="ECO:0000256" key="1">
    <source>
        <dbReference type="SAM" id="MobiDB-lite"/>
    </source>
</evidence>
<dbReference type="AlphaFoldDB" id="A0AAE1FU15"/>
<feature type="region of interest" description="Disordered" evidence="1">
    <location>
        <begin position="1"/>
        <end position="52"/>
    </location>
</feature>
<evidence type="ECO:0000313" key="3">
    <source>
        <dbReference type="Proteomes" id="UP001286313"/>
    </source>
</evidence>
<dbReference type="Proteomes" id="UP001286313">
    <property type="component" value="Unassembled WGS sequence"/>
</dbReference>
<feature type="compositionally biased region" description="Polar residues" evidence="1">
    <location>
        <begin position="1"/>
        <end position="13"/>
    </location>
</feature>